<feature type="region of interest" description="Disordered" evidence="3">
    <location>
        <begin position="566"/>
        <end position="601"/>
    </location>
</feature>
<dbReference type="InterPro" id="IPR036361">
    <property type="entry name" value="SAP_dom_sf"/>
</dbReference>
<feature type="coiled-coil region" evidence="2">
    <location>
        <begin position="893"/>
        <end position="941"/>
    </location>
</feature>
<feature type="region of interest" description="Disordered" evidence="3">
    <location>
        <begin position="81"/>
        <end position="134"/>
    </location>
</feature>
<feature type="compositionally biased region" description="Polar residues" evidence="3">
    <location>
        <begin position="457"/>
        <end position="467"/>
    </location>
</feature>
<organism evidence="5 6">
    <name type="scientific">Globodera pallida</name>
    <name type="common">Potato cyst nematode worm</name>
    <name type="synonym">Heterodera pallida</name>
    <dbReference type="NCBI Taxonomy" id="36090"/>
    <lineage>
        <taxon>Eukaryota</taxon>
        <taxon>Metazoa</taxon>
        <taxon>Ecdysozoa</taxon>
        <taxon>Nematoda</taxon>
        <taxon>Chromadorea</taxon>
        <taxon>Rhabditida</taxon>
        <taxon>Tylenchina</taxon>
        <taxon>Tylenchomorpha</taxon>
        <taxon>Tylenchoidea</taxon>
        <taxon>Heteroderidae</taxon>
        <taxon>Heteroderinae</taxon>
        <taxon>Globodera</taxon>
    </lineage>
</organism>
<dbReference type="PANTHER" id="PTHR14304">
    <property type="entry name" value="CELL DIVISION CYCLE AND APOPTOSIS REGULATOR PROTEIN"/>
    <property type="match status" value="1"/>
</dbReference>
<reference evidence="6" key="2">
    <citation type="submission" date="2016-06" db="UniProtKB">
        <authorList>
            <consortium name="WormBaseParasite"/>
        </authorList>
    </citation>
    <scope>IDENTIFICATION</scope>
</reference>
<evidence type="ECO:0000313" key="5">
    <source>
        <dbReference type="Proteomes" id="UP000050741"/>
    </source>
</evidence>
<dbReference type="AlphaFoldDB" id="A0A183CCW5"/>
<dbReference type="InterPro" id="IPR025954">
    <property type="entry name" value="DBC1/CARP1_inactive_NUDIX"/>
</dbReference>
<keyword evidence="5" id="KW-1185">Reference proteome</keyword>
<evidence type="ECO:0000256" key="2">
    <source>
        <dbReference type="SAM" id="Coils"/>
    </source>
</evidence>
<dbReference type="Pfam" id="PF19256">
    <property type="entry name" value="LAIKA"/>
    <property type="match status" value="1"/>
</dbReference>
<dbReference type="Proteomes" id="UP000050741">
    <property type="component" value="Unassembled WGS sequence"/>
</dbReference>
<keyword evidence="1 2" id="KW-0175">Coiled coil</keyword>
<proteinExistence type="predicted"/>
<dbReference type="Pfam" id="PF02037">
    <property type="entry name" value="SAP"/>
    <property type="match status" value="1"/>
</dbReference>
<dbReference type="Pfam" id="PF14443">
    <property type="entry name" value="DBC1"/>
    <property type="match status" value="1"/>
</dbReference>
<dbReference type="WBParaSite" id="GPLIN_001071700">
    <property type="protein sequence ID" value="GPLIN_001071700"/>
    <property type="gene ID" value="GPLIN_001071700"/>
</dbReference>
<dbReference type="SUPFAM" id="SSF68906">
    <property type="entry name" value="SAP domain"/>
    <property type="match status" value="1"/>
</dbReference>
<dbReference type="SMART" id="SM00513">
    <property type="entry name" value="SAP"/>
    <property type="match status" value="1"/>
</dbReference>
<dbReference type="SMART" id="SM01122">
    <property type="entry name" value="DBC1"/>
    <property type="match status" value="1"/>
</dbReference>
<name>A0A183CCW5_GLOPA</name>
<dbReference type="InterPro" id="IPR045353">
    <property type="entry name" value="LAIKA"/>
</dbReference>
<dbReference type="PROSITE" id="PS50800">
    <property type="entry name" value="SAP"/>
    <property type="match status" value="1"/>
</dbReference>
<dbReference type="Gene3D" id="1.10.238.10">
    <property type="entry name" value="EF-hand"/>
    <property type="match status" value="1"/>
</dbReference>
<sequence>MHGRLKRYRMWSIDRKQRLSTLSSINLFKTVKFNNKTGTRAVGMIGHLEMSFLANRDVRRHYLLIERLLGTLFVNLKSPARRQETAATKREREVRDEVEGRERDRDSGRVRSPQSSKRDTASPPRRRQRIIPRYHCNVPKQTLHSGELKYAELRKRYTSLYIPSDFIRCKFDWIESIKLETPLQFSPHPIKFHVLHKDVDVPLGEGEQLPLENPSDADNRFVVKVLLISHPGLTALRRKLSGLMPDGSIDESTETQPLSKNIQILVGYRGKGEFMCIGGAWSPSLDGTNPLDPKSIVKTAIRTTLSLTGIDLSRCAKWYKMLHLHYFRPERSRVDSCVLMLPDTSTIPDFQLTVEQYQQAEQKFQEQLATKLSAIDAEEFVSPNQEIEKGLNSGSDDGVAVAAKSSEETNSAESDSGGADQSAQRPDVGDHQQTESTNTSAVEGQDEPEATVPFESTGPTANKNSKTHWSILEQNVKAMKVAELRDELEARQLESKGVKNVLMQRLQEAIEKEKAEDRLTDGQQNETLAAENAPSDTAGTQQKQSVVAEKQSIVVQIKEEIIELMETDEAGDKTDEKGKESKTQDDKKIESENNKPKFEKKERKLALERHYNLIPKNEPGIFVYPSKTAKSGRFDCKLMSFHSLLEYNKEHDNKEASFEVFLFVEALKEMFDRANAFVVYHTVSTALERDVEKKHRNEALSEACKNDELVVLVEGTSNSKEEKTETSKSPINADLRSNFKALVHNFEVLIAFAHFDTNICGYIADKDLEDIIYSTGLDVSRWDVQHLVKKFSSKERVNYRDFTDKWVDKEGRVKYVSTPSYENLFQSLVECAKGHKASNDHMENSSQNNEMSDPKLISESEFVYYGGSLINIKQSVERQYALEKERQETVDRNEKLTLQLNVTNEQREHLDKKKRRLEDDVDRYKKKLYDTEKQLKKEQEDNASMKNSLLDCKRYGERMVAVVEKVLTLPPKKEEKDKPSGPNKNGTSSDKGNGKDGGDVMLSTVDKLLAKLEENSVKKRKDDEEREGRAGSV</sequence>
<accession>A0A183CCW5</accession>
<dbReference type="InterPro" id="IPR011992">
    <property type="entry name" value="EF-hand-dom_pair"/>
</dbReference>
<dbReference type="GO" id="GO:0006355">
    <property type="term" value="P:regulation of DNA-templated transcription"/>
    <property type="evidence" value="ECO:0007669"/>
    <property type="project" value="InterPro"/>
</dbReference>
<dbReference type="InterPro" id="IPR003034">
    <property type="entry name" value="SAP_dom"/>
</dbReference>
<evidence type="ECO:0000313" key="6">
    <source>
        <dbReference type="WBParaSite" id="GPLIN_001071700"/>
    </source>
</evidence>
<feature type="compositionally biased region" description="Basic and acidic residues" evidence="3">
    <location>
        <begin position="1008"/>
        <end position="1033"/>
    </location>
</feature>
<dbReference type="Gene3D" id="1.10.720.30">
    <property type="entry name" value="SAP domain"/>
    <property type="match status" value="1"/>
</dbReference>
<dbReference type="GO" id="GO:0005634">
    <property type="term" value="C:nucleus"/>
    <property type="evidence" value="ECO:0007669"/>
    <property type="project" value="TreeGrafter"/>
</dbReference>
<feature type="domain" description="SAP" evidence="4">
    <location>
        <begin position="476"/>
        <end position="510"/>
    </location>
</feature>
<protein>
    <submittedName>
        <fullName evidence="6">SAP domain-containing protein</fullName>
    </submittedName>
</protein>
<feature type="compositionally biased region" description="Polar residues" evidence="3">
    <location>
        <begin position="408"/>
        <end position="424"/>
    </location>
</feature>
<dbReference type="SUPFAM" id="SSF47473">
    <property type="entry name" value="EF-hand"/>
    <property type="match status" value="1"/>
</dbReference>
<feature type="region of interest" description="Disordered" evidence="3">
    <location>
        <begin position="966"/>
        <end position="1033"/>
    </location>
</feature>
<dbReference type="PANTHER" id="PTHR14304:SF11">
    <property type="entry name" value="SAP DOMAIN-CONTAINING PROTEIN"/>
    <property type="match status" value="1"/>
</dbReference>
<feature type="compositionally biased region" description="Basic and acidic residues" evidence="3">
    <location>
        <begin position="81"/>
        <end position="109"/>
    </location>
</feature>
<reference evidence="5" key="1">
    <citation type="submission" date="2014-05" db="EMBL/GenBank/DDBJ databases">
        <title>The genome and life-stage specific transcriptomes of Globodera pallida elucidate key aspects of plant parasitism by a cyst nematode.</title>
        <authorList>
            <person name="Cotton J.A."/>
            <person name="Lilley C.J."/>
            <person name="Jones L.M."/>
            <person name="Kikuchi T."/>
            <person name="Reid A.J."/>
            <person name="Thorpe P."/>
            <person name="Tsai I.J."/>
            <person name="Beasley H."/>
            <person name="Blok V."/>
            <person name="Cock P.J.A."/>
            <person name="Van den Akker S.E."/>
            <person name="Holroyd N."/>
            <person name="Hunt M."/>
            <person name="Mantelin S."/>
            <person name="Naghra H."/>
            <person name="Pain A."/>
            <person name="Palomares-Rius J.E."/>
            <person name="Zarowiecki M."/>
            <person name="Berriman M."/>
            <person name="Jones J.T."/>
            <person name="Urwin P.E."/>
        </authorList>
    </citation>
    <scope>NUCLEOTIDE SEQUENCE [LARGE SCALE GENOMIC DNA]</scope>
    <source>
        <strain evidence="5">Lindley</strain>
    </source>
</reference>
<feature type="region of interest" description="Disordered" evidence="3">
    <location>
        <begin position="387"/>
        <end position="467"/>
    </location>
</feature>
<evidence type="ECO:0000256" key="3">
    <source>
        <dbReference type="SAM" id="MobiDB-lite"/>
    </source>
</evidence>
<evidence type="ECO:0000259" key="4">
    <source>
        <dbReference type="PROSITE" id="PS50800"/>
    </source>
</evidence>
<feature type="compositionally biased region" description="Basic and acidic residues" evidence="3">
    <location>
        <begin position="570"/>
        <end position="601"/>
    </location>
</feature>
<dbReference type="InterPro" id="IPR025224">
    <property type="entry name" value="CCAR1/CCAR2"/>
</dbReference>
<evidence type="ECO:0000256" key="1">
    <source>
        <dbReference type="ARBA" id="ARBA00023054"/>
    </source>
</evidence>